<keyword evidence="4" id="KW-1185">Reference proteome</keyword>
<evidence type="ECO:0000256" key="1">
    <source>
        <dbReference type="SAM" id="MobiDB-lite"/>
    </source>
</evidence>
<protein>
    <recommendedName>
        <fullName evidence="2">Helitron helicase-like domain-containing protein</fullName>
    </recommendedName>
</protein>
<evidence type="ECO:0000259" key="2">
    <source>
        <dbReference type="Pfam" id="PF14214"/>
    </source>
</evidence>
<feature type="compositionally biased region" description="Basic residues" evidence="1">
    <location>
        <begin position="16"/>
        <end position="29"/>
    </location>
</feature>
<feature type="domain" description="Helitron helicase-like" evidence="2">
    <location>
        <begin position="291"/>
        <end position="380"/>
    </location>
</feature>
<sequence>MQNYQHAKRCDSAKGRTNRKRVMQQKRHGHAESSSQPTINCTLEYNIIVSDSSESENSESTQGSGSNYMTPFEDCQSPTNQPVINTKGYSDLGDQLIQCRYCKAQMWYDERISKNKNFQNPRFSLCCGDGKAEMPLLQNPPEYLQQLLFHDDTIDSKNYQHNLQAYNMMFAFASAGIKLDKTINNSRGPPTIRIQGQPCHKIGILLPMPGKKPKFAQLYIFDTKNEVQNRINVMSSKRDIIVETQNGELQRIHELHPNYLPLKYPLLFPYGEDGYRADILHRCTSSNKKRKLQSRSNEAQTLLHSRKLFQQFIVEGYTMVESERLSYIRNNQKKLRVDKYSSLQTSLDTRTAKGLTKGKRVILPSTFVGSPRYMDQLYFDDRPDIVSRIFILKYEHMLSDLTKGQLLGKVVAYMHTIEFQKRALPHVHLLLFLHPDNKYTSSTDIDKIISAEIPSHQDDPELYRLTLLDSNDYPFYRRRNNGHSISKNGVIIDNRYVVPYNPKLLKKYCAHINIECTSTKYLFKYINKGYDRVTAVMLSDSDNAAQNVNIHNDELKEYLDCRKPVVERLYFHLPDQHNIIYEDHDDIDDVLSKPTILD</sequence>
<organism evidence="3 4">
    <name type="scientific">Glycine soja</name>
    <name type="common">Wild soybean</name>
    <dbReference type="NCBI Taxonomy" id="3848"/>
    <lineage>
        <taxon>Eukaryota</taxon>
        <taxon>Viridiplantae</taxon>
        <taxon>Streptophyta</taxon>
        <taxon>Embryophyta</taxon>
        <taxon>Tracheophyta</taxon>
        <taxon>Spermatophyta</taxon>
        <taxon>Magnoliopsida</taxon>
        <taxon>eudicotyledons</taxon>
        <taxon>Gunneridae</taxon>
        <taxon>Pentapetalae</taxon>
        <taxon>rosids</taxon>
        <taxon>fabids</taxon>
        <taxon>Fabales</taxon>
        <taxon>Fabaceae</taxon>
        <taxon>Papilionoideae</taxon>
        <taxon>50 kb inversion clade</taxon>
        <taxon>NPAAA clade</taxon>
        <taxon>indigoferoid/millettioid clade</taxon>
        <taxon>Phaseoleae</taxon>
        <taxon>Glycine</taxon>
        <taxon>Glycine subgen. Soja</taxon>
    </lineage>
</organism>
<accession>A0A445KDE0</accession>
<feature type="region of interest" description="Disordered" evidence="1">
    <location>
        <begin position="1"/>
        <end position="36"/>
    </location>
</feature>
<reference evidence="3 4" key="1">
    <citation type="submission" date="2018-09" db="EMBL/GenBank/DDBJ databases">
        <title>A high-quality reference genome of wild soybean provides a powerful tool to mine soybean genomes.</title>
        <authorList>
            <person name="Xie M."/>
            <person name="Chung C.Y.L."/>
            <person name="Li M.-W."/>
            <person name="Wong F.-L."/>
            <person name="Chan T.-F."/>
            <person name="Lam H.-M."/>
        </authorList>
    </citation>
    <scope>NUCLEOTIDE SEQUENCE [LARGE SCALE GENOMIC DNA]</scope>
    <source>
        <strain evidence="4">cv. W05</strain>
        <tissue evidence="3">Hypocotyl of etiolated seedlings</tissue>
    </source>
</reference>
<dbReference type="InterPro" id="IPR025476">
    <property type="entry name" value="Helitron_helicase-like"/>
</dbReference>
<comment type="caution">
    <text evidence="3">The sequence shown here is derived from an EMBL/GenBank/DDBJ whole genome shotgun (WGS) entry which is preliminary data.</text>
</comment>
<dbReference type="PANTHER" id="PTHR45786:SF66">
    <property type="entry name" value="HOOK MOTIF PROTEIN, PUTATIVE-RELATED"/>
    <property type="match status" value="1"/>
</dbReference>
<gene>
    <name evidence="3" type="ORF">D0Y65_015529</name>
</gene>
<dbReference type="Pfam" id="PF14214">
    <property type="entry name" value="Helitron_like_N"/>
    <property type="match status" value="1"/>
</dbReference>
<evidence type="ECO:0000313" key="4">
    <source>
        <dbReference type="Proteomes" id="UP000289340"/>
    </source>
</evidence>
<evidence type="ECO:0000313" key="3">
    <source>
        <dbReference type="EMBL" id="RZC08854.1"/>
    </source>
</evidence>
<dbReference type="Proteomes" id="UP000289340">
    <property type="component" value="Chromosome 6"/>
</dbReference>
<dbReference type="PANTHER" id="PTHR45786">
    <property type="entry name" value="DNA BINDING PROTEIN-LIKE"/>
    <property type="match status" value="1"/>
</dbReference>
<proteinExistence type="predicted"/>
<name>A0A445KDE0_GLYSO</name>
<dbReference type="AlphaFoldDB" id="A0A445KDE0"/>
<dbReference type="EMBL" id="QZWG01000006">
    <property type="protein sequence ID" value="RZC08854.1"/>
    <property type="molecule type" value="Genomic_DNA"/>
</dbReference>